<evidence type="ECO:0000256" key="6">
    <source>
        <dbReference type="RuleBase" id="RU003943"/>
    </source>
</evidence>
<accession>A0ABP5Q4N3</accession>
<evidence type="ECO:0000256" key="2">
    <source>
        <dbReference type="ARBA" id="ARBA00008034"/>
    </source>
</evidence>
<dbReference type="PANTHER" id="PTHR30477">
    <property type="entry name" value="ABC-TRANSPORTER METAL-BINDING PROTEIN"/>
    <property type="match status" value="1"/>
</dbReference>
<evidence type="ECO:0000256" key="7">
    <source>
        <dbReference type="SAM" id="Phobius"/>
    </source>
</evidence>
<dbReference type="RefSeq" id="WP_259478319.1">
    <property type="nucleotide sequence ID" value="NZ_BAAAQY010000002.1"/>
</dbReference>
<keyword evidence="3 6" id="KW-0812">Transmembrane</keyword>
<dbReference type="Proteomes" id="UP001500929">
    <property type="component" value="Unassembled WGS sequence"/>
</dbReference>
<evidence type="ECO:0000256" key="5">
    <source>
        <dbReference type="ARBA" id="ARBA00023136"/>
    </source>
</evidence>
<feature type="transmembrane region" description="Helical" evidence="7">
    <location>
        <begin position="83"/>
        <end position="103"/>
    </location>
</feature>
<name>A0ABP5Q4N3_9MICO</name>
<keyword evidence="5 7" id="KW-0472">Membrane</keyword>
<dbReference type="PANTHER" id="PTHR30477:SF21">
    <property type="entry name" value="ABC-3 PROTEIN"/>
    <property type="match status" value="1"/>
</dbReference>
<keyword evidence="9" id="KW-1185">Reference proteome</keyword>
<dbReference type="Gene3D" id="1.10.3470.10">
    <property type="entry name" value="ABC transporter involved in vitamin B12 uptake, BtuC"/>
    <property type="match status" value="1"/>
</dbReference>
<keyword evidence="4 7" id="KW-1133">Transmembrane helix</keyword>
<comment type="subcellular location">
    <subcellularLocation>
        <location evidence="6">Cell membrane</location>
        <topology evidence="6">Multi-pass membrane protein</topology>
    </subcellularLocation>
    <subcellularLocation>
        <location evidence="1">Membrane</location>
        <topology evidence="1">Multi-pass membrane protein</topology>
    </subcellularLocation>
</comment>
<evidence type="ECO:0000256" key="4">
    <source>
        <dbReference type="ARBA" id="ARBA00022989"/>
    </source>
</evidence>
<dbReference type="EMBL" id="BAAAQY010000002">
    <property type="protein sequence ID" value="GAA2226038.1"/>
    <property type="molecule type" value="Genomic_DNA"/>
</dbReference>
<organism evidence="8 9">
    <name type="scientific">Herbiconiux moechotypicola</name>
    <dbReference type="NCBI Taxonomy" id="637393"/>
    <lineage>
        <taxon>Bacteria</taxon>
        <taxon>Bacillati</taxon>
        <taxon>Actinomycetota</taxon>
        <taxon>Actinomycetes</taxon>
        <taxon>Micrococcales</taxon>
        <taxon>Microbacteriaceae</taxon>
        <taxon>Herbiconiux</taxon>
    </lineage>
</organism>
<proteinExistence type="inferred from homology"/>
<feature type="transmembrane region" description="Helical" evidence="7">
    <location>
        <begin position="212"/>
        <end position="230"/>
    </location>
</feature>
<dbReference type="Pfam" id="PF00950">
    <property type="entry name" value="ABC-3"/>
    <property type="match status" value="1"/>
</dbReference>
<evidence type="ECO:0000313" key="9">
    <source>
        <dbReference type="Proteomes" id="UP001500929"/>
    </source>
</evidence>
<feature type="transmembrane region" description="Helical" evidence="7">
    <location>
        <begin position="236"/>
        <end position="256"/>
    </location>
</feature>
<feature type="transmembrane region" description="Helical" evidence="7">
    <location>
        <begin position="126"/>
        <end position="144"/>
    </location>
</feature>
<dbReference type="SUPFAM" id="SSF81345">
    <property type="entry name" value="ABC transporter involved in vitamin B12 uptake, BtuC"/>
    <property type="match status" value="1"/>
</dbReference>
<protein>
    <submittedName>
        <fullName evidence="8">Iron chelate uptake ABC transporter family permease subunit</fullName>
    </submittedName>
</protein>
<evidence type="ECO:0000256" key="1">
    <source>
        <dbReference type="ARBA" id="ARBA00004141"/>
    </source>
</evidence>
<evidence type="ECO:0000313" key="8">
    <source>
        <dbReference type="EMBL" id="GAA2226038.1"/>
    </source>
</evidence>
<feature type="transmembrane region" description="Helical" evidence="7">
    <location>
        <begin position="47"/>
        <end position="71"/>
    </location>
</feature>
<feature type="transmembrane region" description="Helical" evidence="7">
    <location>
        <begin position="165"/>
        <end position="182"/>
    </location>
</feature>
<feature type="transmembrane region" description="Helical" evidence="7">
    <location>
        <begin position="7"/>
        <end position="27"/>
    </location>
</feature>
<reference evidence="9" key="1">
    <citation type="journal article" date="2019" name="Int. J. Syst. Evol. Microbiol.">
        <title>The Global Catalogue of Microorganisms (GCM) 10K type strain sequencing project: providing services to taxonomists for standard genome sequencing and annotation.</title>
        <authorList>
            <consortium name="The Broad Institute Genomics Platform"/>
            <consortium name="The Broad Institute Genome Sequencing Center for Infectious Disease"/>
            <person name="Wu L."/>
            <person name="Ma J."/>
        </authorList>
    </citation>
    <scope>NUCLEOTIDE SEQUENCE [LARGE SCALE GENOMIC DNA]</scope>
    <source>
        <strain evidence="9">JCM 16117</strain>
    </source>
</reference>
<dbReference type="InterPro" id="IPR037294">
    <property type="entry name" value="ABC_BtuC-like"/>
</dbReference>
<comment type="similarity">
    <text evidence="2 6">Belongs to the ABC-3 integral membrane protein family.</text>
</comment>
<evidence type="ECO:0000256" key="3">
    <source>
        <dbReference type="ARBA" id="ARBA00022692"/>
    </source>
</evidence>
<keyword evidence="6" id="KW-0813">Transport</keyword>
<comment type="caution">
    <text evidence="8">The sequence shown here is derived from an EMBL/GenBank/DDBJ whole genome shotgun (WGS) entry which is preliminary data.</text>
</comment>
<dbReference type="InterPro" id="IPR001626">
    <property type="entry name" value="ABC_TroCD"/>
</dbReference>
<gene>
    <name evidence="8" type="ORF">GCM10009851_07370</name>
</gene>
<sequence>MGYYERALVVAVVIGVLCGLVGTVVVLRRRAFFTQALTHATFPGAVVAAAIGVDIMVGALASSVLLIVAMTMLGRVTRQGSQVASGVVLTAGFALGVFAQAFFPDLPIHVDSYLVGSILNTTDSDLVVAAAVLVVTVLVLLGTGKEILFSTLDPAGFRAAGYRPWVIETVVLSLIVLTVVTAMPAVGAILALALIAAPAAAARLIARTTTQLFVLAPMLGALSGVIGVVASRMLGVAAGAAISLTAALFLVLALGISKLAALRWRGSKSLGSVRS</sequence>